<protein>
    <recommendedName>
        <fullName evidence="4">HTH luxR-type domain-containing protein</fullName>
    </recommendedName>
</protein>
<dbReference type="EMBL" id="MKQR01000016">
    <property type="protein sequence ID" value="OLR92482.1"/>
    <property type="molecule type" value="Genomic_DNA"/>
</dbReference>
<evidence type="ECO:0000313" key="6">
    <source>
        <dbReference type="Proteomes" id="UP000186040"/>
    </source>
</evidence>
<organism evidence="5 6">
    <name type="scientific">Actinokineospora bangkokensis</name>
    <dbReference type="NCBI Taxonomy" id="1193682"/>
    <lineage>
        <taxon>Bacteria</taxon>
        <taxon>Bacillati</taxon>
        <taxon>Actinomycetota</taxon>
        <taxon>Actinomycetes</taxon>
        <taxon>Pseudonocardiales</taxon>
        <taxon>Pseudonocardiaceae</taxon>
        <taxon>Actinokineospora</taxon>
    </lineage>
</organism>
<name>A0A1Q9LKC2_9PSEU</name>
<feature type="domain" description="HTH luxR-type" evidence="4">
    <location>
        <begin position="797"/>
        <end position="862"/>
    </location>
</feature>
<dbReference type="InterPro" id="IPR011990">
    <property type="entry name" value="TPR-like_helical_dom_sf"/>
</dbReference>
<gene>
    <name evidence="5" type="ORF">BJP25_20640</name>
</gene>
<sequence>MLRAFADTWAGEDVVLLTAAASRAERDLRLGVLAQLTRAVPDAAGPVAGARAGHGPLTPDVVDGLGALVLALTRRAPVVLVVDDVQHADEESVQVLLHLRRRVRGAPLLLVLAEWERPALVRPQPHADLVRQPDTRVPLAPLTGAGVAELLATTVDHEAATRLAPACAHLTGGNPYLVSALVEDQRAAAPDADAPVVGPAFHQAVLDCAARWDPGFLDIARGLAVLGDAELLPELVELPPAPVAQALSVLAEAGLVLDGRVRAPEVVDALLAGLDPRTAADLHARAALLHYRRGADATEVARHLTRAGGVPDPWAVAPLRAAAEQSAVDDAAFAVRCLELAVAACADPAELTALRAALVRIAWRVNPTASARHLAALGGAVDGLGWREAVPVIRHLLWQGDLAGAGARMRATRAHAGPPDARTAAELRLATEWIFGRLREGDRDGVRAALTTADRAETAVHSWQRTAGLLDAWSRGSAKEASRAAEHVLQSCLGDVAPEVGALALLALDHVDRHDRVRYWCEVLTEQAARQGAVTWQAVLAAVRADIAVRRGDPQTAAAEATAALELLPAQSWGVLVGLPLAALIAARSAQGRHDEAAELVARPVPAALPATVLGVRYAHACGQHSLATGHALAALDAFEDCAAWMWGRDTGIPATIPWRSSLAQAYLLVGRRKEARELANQQLGRCAGGGSRLRGISLRVLALCGDPQQRVPVLREAVQHLEWSGDRVELARALADLSRAHRELGQLSSARLVLRKADQLSRACEAEPAPRVPDPVRPGRPAEVRPTAITAARSAVVAQAPVLSDAERKVAELAADGHTNREIGRKLYITVSTVEQHLTRVYRKLNVGKRTELPQVLAEVPEARSHEHQLAASG</sequence>
<evidence type="ECO:0000259" key="4">
    <source>
        <dbReference type="PROSITE" id="PS50043"/>
    </source>
</evidence>
<accession>A0A1Q9LKC2</accession>
<comment type="caution">
    <text evidence="5">The sequence shown here is derived from an EMBL/GenBank/DDBJ whole genome shotgun (WGS) entry which is preliminary data.</text>
</comment>
<reference evidence="5 6" key="1">
    <citation type="submission" date="2016-10" db="EMBL/GenBank/DDBJ databases">
        <title>The Draft Genome Sequence of Actinokineospora bangkokensis 44EHWT reveals the biosynthetic pathway of antifungal compounds Thailandins with unusual extender unit butylmalonyl-CoA.</title>
        <authorList>
            <person name="Greule A."/>
            <person name="Intra B."/>
            <person name="Flemming S."/>
            <person name="Rommel M.G."/>
            <person name="Panbangred W."/>
            <person name="Bechthold A."/>
        </authorList>
    </citation>
    <scope>NUCLEOTIDE SEQUENCE [LARGE SCALE GENOMIC DNA]</scope>
    <source>
        <strain evidence="5 6">44EHW</strain>
    </source>
</reference>
<dbReference type="CDD" id="cd06170">
    <property type="entry name" value="LuxR_C_like"/>
    <property type="match status" value="1"/>
</dbReference>
<dbReference type="SMART" id="SM00421">
    <property type="entry name" value="HTH_LUXR"/>
    <property type="match status" value="1"/>
</dbReference>
<dbReference type="PROSITE" id="PS00622">
    <property type="entry name" value="HTH_LUXR_1"/>
    <property type="match status" value="1"/>
</dbReference>
<keyword evidence="2" id="KW-0238">DNA-binding</keyword>
<dbReference type="PANTHER" id="PTHR44688:SF16">
    <property type="entry name" value="DNA-BINDING TRANSCRIPTIONAL ACTIVATOR DEVR_DOSR"/>
    <property type="match status" value="1"/>
</dbReference>
<keyword evidence="1" id="KW-0805">Transcription regulation</keyword>
<dbReference type="Gene3D" id="1.25.40.10">
    <property type="entry name" value="Tetratricopeptide repeat domain"/>
    <property type="match status" value="1"/>
</dbReference>
<evidence type="ECO:0000256" key="1">
    <source>
        <dbReference type="ARBA" id="ARBA00023015"/>
    </source>
</evidence>
<dbReference type="GO" id="GO:0006355">
    <property type="term" value="P:regulation of DNA-templated transcription"/>
    <property type="evidence" value="ECO:0007669"/>
    <property type="project" value="InterPro"/>
</dbReference>
<dbReference type="AlphaFoldDB" id="A0A1Q9LKC2"/>
<dbReference type="InterPro" id="IPR036388">
    <property type="entry name" value="WH-like_DNA-bd_sf"/>
</dbReference>
<evidence type="ECO:0000256" key="3">
    <source>
        <dbReference type="ARBA" id="ARBA00023163"/>
    </source>
</evidence>
<dbReference type="PROSITE" id="PS50043">
    <property type="entry name" value="HTH_LUXR_2"/>
    <property type="match status" value="1"/>
</dbReference>
<proteinExistence type="predicted"/>
<dbReference type="InterPro" id="IPR016032">
    <property type="entry name" value="Sig_transdc_resp-reg_C-effctor"/>
</dbReference>
<dbReference type="PANTHER" id="PTHR44688">
    <property type="entry name" value="DNA-BINDING TRANSCRIPTIONAL ACTIVATOR DEVR_DOSR"/>
    <property type="match status" value="1"/>
</dbReference>
<dbReference type="SUPFAM" id="SSF46894">
    <property type="entry name" value="C-terminal effector domain of the bipartite response regulators"/>
    <property type="match status" value="1"/>
</dbReference>
<evidence type="ECO:0000313" key="5">
    <source>
        <dbReference type="EMBL" id="OLR92482.1"/>
    </source>
</evidence>
<dbReference type="Pfam" id="PF00196">
    <property type="entry name" value="GerE"/>
    <property type="match status" value="1"/>
</dbReference>
<keyword evidence="3" id="KW-0804">Transcription</keyword>
<evidence type="ECO:0000256" key="2">
    <source>
        <dbReference type="ARBA" id="ARBA00023125"/>
    </source>
</evidence>
<dbReference type="GO" id="GO:0003677">
    <property type="term" value="F:DNA binding"/>
    <property type="evidence" value="ECO:0007669"/>
    <property type="project" value="UniProtKB-KW"/>
</dbReference>
<dbReference type="InterPro" id="IPR000792">
    <property type="entry name" value="Tscrpt_reg_LuxR_C"/>
</dbReference>
<keyword evidence="6" id="KW-1185">Reference proteome</keyword>
<dbReference type="STRING" id="1193682.BJP25_20640"/>
<dbReference type="Proteomes" id="UP000186040">
    <property type="component" value="Unassembled WGS sequence"/>
</dbReference>
<dbReference type="Gene3D" id="1.10.10.10">
    <property type="entry name" value="Winged helix-like DNA-binding domain superfamily/Winged helix DNA-binding domain"/>
    <property type="match status" value="1"/>
</dbReference>
<dbReference type="PRINTS" id="PR00038">
    <property type="entry name" value="HTHLUXR"/>
</dbReference>